<dbReference type="Pfam" id="PF00215">
    <property type="entry name" value="OMPdecase"/>
    <property type="match status" value="1"/>
</dbReference>
<comment type="catalytic activity">
    <reaction evidence="9">
        <text>orotidine 5'-phosphate + diphosphate = orotate + 5-phospho-alpha-D-ribose 1-diphosphate</text>
        <dbReference type="Rhea" id="RHEA:10380"/>
        <dbReference type="ChEBI" id="CHEBI:30839"/>
        <dbReference type="ChEBI" id="CHEBI:33019"/>
        <dbReference type="ChEBI" id="CHEBI:57538"/>
        <dbReference type="ChEBI" id="CHEBI:58017"/>
        <dbReference type="EC" id="2.4.2.10"/>
    </reaction>
</comment>
<keyword evidence="9" id="KW-0460">Magnesium</keyword>
<dbReference type="SUPFAM" id="SSF51366">
    <property type="entry name" value="Ribulose-phoshate binding barrel"/>
    <property type="match status" value="1"/>
</dbReference>
<evidence type="ECO:0000256" key="3">
    <source>
        <dbReference type="ARBA" id="ARBA00022676"/>
    </source>
</evidence>
<comment type="subunit">
    <text evidence="9">Homodimer.</text>
</comment>
<dbReference type="Pfam" id="PF00156">
    <property type="entry name" value="Pribosyltran"/>
    <property type="match status" value="1"/>
</dbReference>
<evidence type="ECO:0000259" key="10">
    <source>
        <dbReference type="SMART" id="SM00934"/>
    </source>
</evidence>
<feature type="domain" description="Orotidine 5'-phosphate decarboxylase" evidence="10">
    <location>
        <begin position="17"/>
        <end position="224"/>
    </location>
</feature>
<dbReference type="NCBIfam" id="TIGR00336">
    <property type="entry name" value="pyrE"/>
    <property type="match status" value="1"/>
</dbReference>
<dbReference type="InterPro" id="IPR004467">
    <property type="entry name" value="Or_phspho_trans_dom"/>
</dbReference>
<evidence type="ECO:0000256" key="6">
    <source>
        <dbReference type="ARBA" id="ARBA00022975"/>
    </source>
</evidence>
<evidence type="ECO:0000256" key="7">
    <source>
        <dbReference type="ARBA" id="ARBA00023239"/>
    </source>
</evidence>
<dbReference type="InterPro" id="IPR013785">
    <property type="entry name" value="Aldolase_TIM"/>
</dbReference>
<dbReference type="PANTHER" id="PTHR19278">
    <property type="entry name" value="OROTATE PHOSPHORIBOSYLTRANSFERASE"/>
    <property type="match status" value="1"/>
</dbReference>
<keyword evidence="7 11" id="KW-0456">Lyase</keyword>
<dbReference type="Proteomes" id="UP001159370">
    <property type="component" value="Unassembled WGS sequence"/>
</dbReference>
<evidence type="ECO:0000313" key="11">
    <source>
        <dbReference type="EMBL" id="MDH6065335.1"/>
    </source>
</evidence>
<dbReference type="PANTHER" id="PTHR19278:SF9">
    <property type="entry name" value="URIDINE 5'-MONOPHOSPHATE SYNTHASE"/>
    <property type="match status" value="1"/>
</dbReference>
<dbReference type="EC" id="2.4.2.10" evidence="9"/>
<comment type="catalytic activity">
    <reaction evidence="8">
        <text>orotidine 5'-phosphate + H(+) = UMP + CO2</text>
        <dbReference type="Rhea" id="RHEA:11596"/>
        <dbReference type="ChEBI" id="CHEBI:15378"/>
        <dbReference type="ChEBI" id="CHEBI:16526"/>
        <dbReference type="ChEBI" id="CHEBI:57538"/>
        <dbReference type="ChEBI" id="CHEBI:57865"/>
        <dbReference type="EC" id="4.1.1.23"/>
    </reaction>
</comment>
<dbReference type="InterPro" id="IPR011995">
    <property type="entry name" value="OMPdecase_type-2"/>
</dbReference>
<dbReference type="RefSeq" id="WP_280651806.1">
    <property type="nucleotide sequence ID" value="NZ_JANQDL010000105.1"/>
</dbReference>
<name>A0AA43H171_9CYAN</name>
<dbReference type="EMBL" id="JANQDL010000105">
    <property type="protein sequence ID" value="MDH6065335.1"/>
    <property type="molecule type" value="Genomic_DNA"/>
</dbReference>
<dbReference type="InterPro" id="IPR000836">
    <property type="entry name" value="PRTase_dom"/>
</dbReference>
<dbReference type="GO" id="GO:0006207">
    <property type="term" value="P:'de novo' pyrimidine nucleobase biosynthetic process"/>
    <property type="evidence" value="ECO:0007669"/>
    <property type="project" value="InterPro"/>
</dbReference>
<dbReference type="CDD" id="cd04725">
    <property type="entry name" value="OMP_decarboxylase_like"/>
    <property type="match status" value="1"/>
</dbReference>
<proteinExistence type="inferred from homology"/>
<dbReference type="SMART" id="SM00934">
    <property type="entry name" value="OMPdecase"/>
    <property type="match status" value="1"/>
</dbReference>
<comment type="caution">
    <text evidence="9">Lacks conserved residue(s) required for the propagation of feature annotation.</text>
</comment>
<dbReference type="GO" id="GO:0004588">
    <property type="term" value="F:orotate phosphoribosyltransferase activity"/>
    <property type="evidence" value="ECO:0007669"/>
    <property type="project" value="UniProtKB-UniRule"/>
</dbReference>
<evidence type="ECO:0000256" key="8">
    <source>
        <dbReference type="ARBA" id="ARBA00049157"/>
    </source>
</evidence>
<keyword evidence="5" id="KW-0210">Decarboxylase</keyword>
<comment type="cofactor">
    <cofactor evidence="9">
        <name>Mg(2+)</name>
        <dbReference type="ChEBI" id="CHEBI:18420"/>
    </cofactor>
</comment>
<comment type="pathway">
    <text evidence="2 9">Pyrimidine metabolism; UMP biosynthesis via de novo pathway; UMP from orotate: step 1/2.</text>
</comment>
<dbReference type="InterPro" id="IPR011060">
    <property type="entry name" value="RibuloseP-bd_barrel"/>
</dbReference>
<sequence length="477" mass="53032">MIFFDKLQASILQNQSLLFVGLDPNPEMMPLNYQSEDVISGLHDWLQFIIRETTDLVCAYKPTLGFYQALGVPGIELLEQVLAAIPSHIPVILDAKHGDLNTSTVFARKVFRDWNVDAITLSPYTGQDHVAPFLVYPDKAVFILCCSSNPGAEALQQYPTNESPLYLQVVKESKNWGTPEQLGLEVGTTNPEILALVRQVAPERVIMARSVWAEGSDLNRILAAGLTAKDDGLLIPVPQDMLNKPKLAENIDALCAEINQRKTQIVHGNSSCTLWLPDVCVLNQHPQQDLILQLYDLGCIMFGDFVQASGATFPYYIDLRKIISNPQVFNQVLSGYEEILKHLNFARLAGIPYGSLPTATGLALRLHCPMIFPRKEVKAHGTRKLIEGDFYPGETVAVVDDILITGKSVMEGAEKLKSAGLHVEDIVVLIDHEQGVKDRLRDYGYRGHSVFTLSEITETLYQAGRITQEQFLAFKES</sequence>
<dbReference type="InterPro" id="IPR023031">
    <property type="entry name" value="OPRT"/>
</dbReference>
<dbReference type="InterPro" id="IPR001754">
    <property type="entry name" value="OMPdeCOase_dom"/>
</dbReference>
<gene>
    <name evidence="9" type="primary">pyrE</name>
    <name evidence="11" type="ORF">NWP23_16545</name>
</gene>
<accession>A0AA43H171</accession>
<evidence type="ECO:0000256" key="1">
    <source>
        <dbReference type="ARBA" id="ARBA00004861"/>
    </source>
</evidence>
<evidence type="ECO:0000256" key="4">
    <source>
        <dbReference type="ARBA" id="ARBA00022679"/>
    </source>
</evidence>
<comment type="pathway">
    <text evidence="1">Pyrimidine metabolism; UMP biosynthesis via de novo pathway; UMP from orotate: step 2/2.</text>
</comment>
<dbReference type="Gene3D" id="3.40.50.2020">
    <property type="match status" value="1"/>
</dbReference>
<dbReference type="GeneID" id="83683560"/>
<keyword evidence="3 9" id="KW-0328">Glycosyltransferase</keyword>
<feature type="binding site" evidence="9">
    <location>
        <position position="378"/>
    </location>
    <ligand>
        <name>5-phospho-alpha-D-ribose 1-diphosphate</name>
        <dbReference type="ChEBI" id="CHEBI:58017"/>
        <note>ligand shared between dimeric partners</note>
    </ligand>
</feature>
<keyword evidence="6 9" id="KW-0665">Pyrimidine biosynthesis</keyword>
<evidence type="ECO:0000256" key="2">
    <source>
        <dbReference type="ARBA" id="ARBA00004889"/>
    </source>
</evidence>
<comment type="caution">
    <text evidence="11">The sequence shown here is derived from an EMBL/GenBank/DDBJ whole genome shotgun (WGS) entry which is preliminary data.</text>
</comment>
<dbReference type="SUPFAM" id="SSF53271">
    <property type="entry name" value="PRTase-like"/>
    <property type="match status" value="1"/>
</dbReference>
<dbReference type="GO" id="GO:0004590">
    <property type="term" value="F:orotidine-5'-phosphate decarboxylase activity"/>
    <property type="evidence" value="ECO:0007669"/>
    <property type="project" value="UniProtKB-UniRule"/>
</dbReference>
<dbReference type="CDD" id="cd06223">
    <property type="entry name" value="PRTases_typeI"/>
    <property type="match status" value="1"/>
</dbReference>
<protein>
    <recommendedName>
        <fullName evidence="9">Orotate phosphoribosyltransferase</fullName>
        <shortName evidence="9">OPRT</shortName>
        <shortName evidence="9">OPRTase</shortName>
        <ecNumber evidence="9">2.4.2.10</ecNumber>
    </recommendedName>
</protein>
<evidence type="ECO:0000313" key="12">
    <source>
        <dbReference type="Proteomes" id="UP001159370"/>
    </source>
</evidence>
<dbReference type="NCBIfam" id="TIGR02127">
    <property type="entry name" value="pyrF_sub2"/>
    <property type="match status" value="1"/>
</dbReference>
<dbReference type="InterPro" id="IPR029057">
    <property type="entry name" value="PRTase-like"/>
</dbReference>
<dbReference type="HAMAP" id="MF_01208">
    <property type="entry name" value="PyrE"/>
    <property type="match status" value="1"/>
</dbReference>
<evidence type="ECO:0000256" key="5">
    <source>
        <dbReference type="ARBA" id="ARBA00022793"/>
    </source>
</evidence>
<dbReference type="NCBIfam" id="NF004034">
    <property type="entry name" value="PRK05500.1"/>
    <property type="match status" value="1"/>
</dbReference>
<reference evidence="11 12" key="1">
    <citation type="journal article" date="2023" name="J. Phycol.">
        <title>Chrysosporum ovalisporum is synonymous with the true-branching cyanobacterium Umezakia natans (Nostocales/Aphanizomenonaceae).</title>
        <authorList>
            <person name="McGregor G.B."/>
            <person name="Sendall B.C."/>
            <person name="Niiyama Y."/>
            <person name="Tuji A."/>
            <person name="Willis A."/>
        </authorList>
    </citation>
    <scope>NUCLEOTIDE SEQUENCE [LARGE SCALE GENOMIC DNA]</scope>
    <source>
        <strain evidence="11 12">FSS-62</strain>
    </source>
</reference>
<feature type="binding site" evidence="9">
    <location>
        <position position="374"/>
    </location>
    <ligand>
        <name>5-phospho-alpha-D-ribose 1-diphosphate</name>
        <dbReference type="ChEBI" id="CHEBI:58017"/>
        <note>ligand shared between dimeric partners</note>
    </ligand>
</feature>
<organism evidence="11 12">
    <name type="scientific">Umezakia ovalisporum FSS-62</name>
    <dbReference type="NCBI Taxonomy" id="2971776"/>
    <lineage>
        <taxon>Bacteria</taxon>
        <taxon>Bacillati</taxon>
        <taxon>Cyanobacteriota</taxon>
        <taxon>Cyanophyceae</taxon>
        <taxon>Nostocales</taxon>
        <taxon>Nodulariaceae</taxon>
        <taxon>Umezakia</taxon>
    </lineage>
</organism>
<keyword evidence="4 9" id="KW-0808">Transferase</keyword>
<feature type="binding site" evidence="9">
    <location>
        <position position="380"/>
    </location>
    <ligand>
        <name>5-phospho-alpha-D-ribose 1-diphosphate</name>
        <dbReference type="ChEBI" id="CHEBI:58017"/>
        <note>ligand shared between dimeric partners</note>
    </ligand>
</feature>
<dbReference type="Gene3D" id="3.20.20.70">
    <property type="entry name" value="Aldolase class I"/>
    <property type="match status" value="1"/>
</dbReference>
<dbReference type="AlphaFoldDB" id="A0AA43H171"/>
<comment type="function">
    <text evidence="9">Catalyzes the transfer of a ribosyl phosphate group from 5-phosphoribose 1-diphosphate to orotate, leading to the formation of orotidine monophosphate (OMP).</text>
</comment>
<feature type="binding site" description="in other chain" evidence="9">
    <location>
        <position position="375"/>
    </location>
    <ligand>
        <name>5-phospho-alpha-D-ribose 1-diphosphate</name>
        <dbReference type="ChEBI" id="CHEBI:58017"/>
        <note>ligand shared between dimeric partners</note>
    </ligand>
</feature>
<dbReference type="GO" id="GO:0000287">
    <property type="term" value="F:magnesium ion binding"/>
    <property type="evidence" value="ECO:0007669"/>
    <property type="project" value="UniProtKB-UniRule"/>
</dbReference>
<comment type="similarity">
    <text evidence="9">Belongs to the purine/pyrimidine phosphoribosyltransferase family. PyrE subfamily.</text>
</comment>
<feature type="binding site" description="in other chain" evidence="9">
    <location>
        <begin position="400"/>
        <end position="408"/>
    </location>
    <ligand>
        <name>5-phospho-alpha-D-ribose 1-diphosphate</name>
        <dbReference type="ChEBI" id="CHEBI:58017"/>
        <note>ligand shared between dimeric partners</note>
    </ligand>
</feature>
<dbReference type="GO" id="GO:0044205">
    <property type="term" value="P:'de novo' UMP biosynthetic process"/>
    <property type="evidence" value="ECO:0007669"/>
    <property type="project" value="UniProtKB-UniRule"/>
</dbReference>
<evidence type="ECO:0000256" key="9">
    <source>
        <dbReference type="HAMAP-Rule" id="MF_01208"/>
    </source>
</evidence>